<evidence type="ECO:0000313" key="1">
    <source>
        <dbReference type="EMBL" id="CAD9134085.1"/>
    </source>
</evidence>
<organism evidence="1">
    <name type="scientific">Neobodo designis</name>
    <name type="common">Flagellated protozoan</name>
    <name type="synonym">Bodo designis</name>
    <dbReference type="NCBI Taxonomy" id="312471"/>
    <lineage>
        <taxon>Eukaryota</taxon>
        <taxon>Discoba</taxon>
        <taxon>Euglenozoa</taxon>
        <taxon>Kinetoplastea</taxon>
        <taxon>Metakinetoplastina</taxon>
        <taxon>Neobodonida</taxon>
        <taxon>Neobodo</taxon>
    </lineage>
</organism>
<sequence>MRVPRRLRDFMTWPELQRRAVLAWRELRPLPVGTLLPIEACGVSDCPRFCDRLESAELLEPHTAARFEVLRRRRQFWCGTCSTVVPIRRAPNQRRDDVGDPYAVVRQPRAAFLRRPRVQPTYGVAVIDDDGTSAVAFLRCLRAQQFVGSSPWSWWMPDASSGCYLPCSATEVAPARPSTSCSP</sequence>
<name>A0A7S1QDI9_NEODS</name>
<accession>A0A7S1QDI9</accession>
<dbReference type="EMBL" id="HBGF01035918">
    <property type="protein sequence ID" value="CAD9134085.1"/>
    <property type="molecule type" value="Transcribed_RNA"/>
</dbReference>
<dbReference type="AlphaFoldDB" id="A0A7S1QDI9"/>
<gene>
    <name evidence="1" type="ORF">NDES1114_LOCUS24081</name>
</gene>
<reference evidence="1" key="1">
    <citation type="submission" date="2021-01" db="EMBL/GenBank/DDBJ databases">
        <authorList>
            <person name="Corre E."/>
            <person name="Pelletier E."/>
            <person name="Niang G."/>
            <person name="Scheremetjew M."/>
            <person name="Finn R."/>
            <person name="Kale V."/>
            <person name="Holt S."/>
            <person name="Cochrane G."/>
            <person name="Meng A."/>
            <person name="Brown T."/>
            <person name="Cohen L."/>
        </authorList>
    </citation>
    <scope>NUCLEOTIDE SEQUENCE</scope>
    <source>
        <strain evidence="1">CCAP 1951/1</strain>
    </source>
</reference>
<protein>
    <submittedName>
        <fullName evidence="1">Uncharacterized protein</fullName>
    </submittedName>
</protein>
<proteinExistence type="predicted"/>